<sequence length="251" mass="29083">MQQVFFDFFQALGYERCMFGKKKEKTVESDKGPDLKKTAEKKSSAPGESPVTRGPSPRSLKFRKRLKYIIIAMLVLCVLVGGGFAGYTFFLNKETGRHYVEKELAHITLPPEMMKFCFQNLPDLFDEFQRFSLEMTRLDREIQRIEAIAAAYPDQSSIADKEKKIWTSARTRSLKNFEKIESRVRQIYVTFQINLETGTTRLDQERPELLQQTTEIIKPILALTDRIKTTGQPPDGGWVKKTIYKIKHLFI</sequence>
<dbReference type="EMBL" id="CP001087">
    <property type="protein sequence ID" value="ACN15284.1"/>
    <property type="molecule type" value="Genomic_DNA"/>
</dbReference>
<feature type="compositionally biased region" description="Basic and acidic residues" evidence="1">
    <location>
        <begin position="27"/>
        <end position="43"/>
    </location>
</feature>
<dbReference type="HOGENOM" id="CLU_1218208_0_0_7"/>
<feature type="transmembrane region" description="Helical" evidence="2">
    <location>
        <begin position="68"/>
        <end position="90"/>
    </location>
</feature>
<evidence type="ECO:0000313" key="3">
    <source>
        <dbReference type="EMBL" id="ACN15284.1"/>
    </source>
</evidence>
<proteinExistence type="predicted"/>
<dbReference type="AlphaFoldDB" id="C0QDM0"/>
<reference evidence="3 4" key="1">
    <citation type="journal article" date="2009" name="Environ. Microbiol.">
        <title>Genome sequence of Desulfobacterium autotrophicum HRM2, a marine sulfate reducer oxidizing organic carbon completely to carbon dioxide.</title>
        <authorList>
            <person name="Strittmatter A.W."/>
            <person name="Liesegang H."/>
            <person name="Rabus R."/>
            <person name="Decker I."/>
            <person name="Amann J."/>
            <person name="Andres S."/>
            <person name="Henne A."/>
            <person name="Fricke W.F."/>
            <person name="Martinez-Arias R."/>
            <person name="Bartels D."/>
            <person name="Goesmann A."/>
            <person name="Krause L."/>
            <person name="Puehler A."/>
            <person name="Klenk H.P."/>
            <person name="Richter M."/>
            <person name="Schuler M."/>
            <person name="Gloeckner F.O."/>
            <person name="Meyerdierks A."/>
            <person name="Gottschalk G."/>
            <person name="Amann R."/>
        </authorList>
    </citation>
    <scope>NUCLEOTIDE SEQUENCE [LARGE SCALE GENOMIC DNA]</scope>
    <source>
        <strain evidence="4">ATCC 43914 / DSM 3382 / HRM2</strain>
    </source>
</reference>
<keyword evidence="2" id="KW-0812">Transmembrane</keyword>
<name>C0QDM0_DESAH</name>
<evidence type="ECO:0000256" key="1">
    <source>
        <dbReference type="SAM" id="MobiDB-lite"/>
    </source>
</evidence>
<dbReference type="STRING" id="177437.HRM2_21860"/>
<accession>C0QDM0</accession>
<keyword evidence="2" id="KW-1133">Transmembrane helix</keyword>
<keyword evidence="4" id="KW-1185">Reference proteome</keyword>
<protein>
    <submittedName>
        <fullName evidence="3">Uncharacterized protein</fullName>
    </submittedName>
</protein>
<dbReference type="eggNOG" id="ENOG5032N3E">
    <property type="taxonomic scope" value="Bacteria"/>
</dbReference>
<feature type="region of interest" description="Disordered" evidence="1">
    <location>
        <begin position="27"/>
        <end position="56"/>
    </location>
</feature>
<evidence type="ECO:0000313" key="4">
    <source>
        <dbReference type="Proteomes" id="UP000000442"/>
    </source>
</evidence>
<organism evidence="3 4">
    <name type="scientific">Desulforapulum autotrophicum (strain ATCC 43914 / DSM 3382 / VKM B-1955 / HRM2)</name>
    <name type="common">Desulfobacterium autotrophicum</name>
    <dbReference type="NCBI Taxonomy" id="177437"/>
    <lineage>
        <taxon>Bacteria</taxon>
        <taxon>Pseudomonadati</taxon>
        <taxon>Thermodesulfobacteriota</taxon>
        <taxon>Desulfobacteria</taxon>
        <taxon>Desulfobacterales</taxon>
        <taxon>Desulfobacteraceae</taxon>
        <taxon>Desulforapulum</taxon>
    </lineage>
</organism>
<keyword evidence="2" id="KW-0472">Membrane</keyword>
<dbReference type="RefSeq" id="WP_015904053.1">
    <property type="nucleotide sequence ID" value="NC_012108.1"/>
</dbReference>
<dbReference type="OrthoDB" id="5420330at2"/>
<evidence type="ECO:0000256" key="2">
    <source>
        <dbReference type="SAM" id="Phobius"/>
    </source>
</evidence>
<dbReference type="KEGG" id="dat:HRM2_21860"/>
<dbReference type="Proteomes" id="UP000000442">
    <property type="component" value="Chromosome"/>
</dbReference>
<gene>
    <name evidence="3" type="ordered locus">HRM2_21860</name>
</gene>